<comment type="similarity">
    <text evidence="2">Belongs to the Clp1 family. NOL9/GRC3 subfamily.</text>
</comment>
<evidence type="ECO:0000256" key="7">
    <source>
        <dbReference type="ARBA" id="ARBA00022777"/>
    </source>
</evidence>
<name>A0ABQ0GIH0_9PEZI</name>
<evidence type="ECO:0000313" key="12">
    <source>
        <dbReference type="Proteomes" id="UP001628179"/>
    </source>
</evidence>
<dbReference type="InterPro" id="IPR032319">
    <property type="entry name" value="CLP1_P"/>
</dbReference>
<evidence type="ECO:0000256" key="6">
    <source>
        <dbReference type="ARBA" id="ARBA00022741"/>
    </source>
</evidence>
<dbReference type="Proteomes" id="UP001628179">
    <property type="component" value="Unassembled WGS sequence"/>
</dbReference>
<evidence type="ECO:0000259" key="10">
    <source>
        <dbReference type="Pfam" id="PF16575"/>
    </source>
</evidence>
<evidence type="ECO:0000256" key="9">
    <source>
        <dbReference type="SAM" id="MobiDB-lite"/>
    </source>
</evidence>
<dbReference type="RefSeq" id="XP_070919292.1">
    <property type="nucleotide sequence ID" value="XM_071063191.1"/>
</dbReference>
<organism evidence="11 12">
    <name type="scientific">Madurella fahalii</name>
    <dbReference type="NCBI Taxonomy" id="1157608"/>
    <lineage>
        <taxon>Eukaryota</taxon>
        <taxon>Fungi</taxon>
        <taxon>Dikarya</taxon>
        <taxon>Ascomycota</taxon>
        <taxon>Pezizomycotina</taxon>
        <taxon>Sordariomycetes</taxon>
        <taxon>Sordariomycetidae</taxon>
        <taxon>Sordariales</taxon>
        <taxon>Sordariales incertae sedis</taxon>
        <taxon>Madurella</taxon>
    </lineage>
</organism>
<keyword evidence="7" id="KW-0418">Kinase</keyword>
<evidence type="ECO:0000256" key="2">
    <source>
        <dbReference type="ARBA" id="ARBA00011003"/>
    </source>
</evidence>
<dbReference type="EMBL" id="BAAFSV010000004">
    <property type="protein sequence ID" value="GAB1317561.1"/>
    <property type="molecule type" value="Genomic_DNA"/>
</dbReference>
<evidence type="ECO:0000313" key="11">
    <source>
        <dbReference type="EMBL" id="GAB1317561.1"/>
    </source>
</evidence>
<reference evidence="11 12" key="1">
    <citation type="submission" date="2024-09" db="EMBL/GenBank/DDBJ databases">
        <title>Itraconazole resistance in Madurella fahalii resulting from another homologue of gene encoding cytochrome P450 14-alpha sterol demethylase (CYP51).</title>
        <authorList>
            <person name="Yoshioka I."/>
            <person name="Fahal A.H."/>
            <person name="Kaneko S."/>
            <person name="Yaguchi T."/>
        </authorList>
    </citation>
    <scope>NUCLEOTIDE SEQUENCE [LARGE SCALE GENOMIC DNA]</scope>
    <source>
        <strain evidence="11 12">IFM 68171</strain>
    </source>
</reference>
<feature type="compositionally biased region" description="Basic and acidic residues" evidence="9">
    <location>
        <begin position="22"/>
        <end position="38"/>
    </location>
</feature>
<keyword evidence="8" id="KW-0067">ATP-binding</keyword>
<dbReference type="InterPro" id="IPR027417">
    <property type="entry name" value="P-loop_NTPase"/>
</dbReference>
<accession>A0ABQ0GIH0</accession>
<keyword evidence="12" id="KW-1185">Reference proteome</keyword>
<feature type="compositionally biased region" description="Polar residues" evidence="9">
    <location>
        <begin position="11"/>
        <end position="20"/>
    </location>
</feature>
<feature type="region of interest" description="Disordered" evidence="9">
    <location>
        <begin position="642"/>
        <end position="689"/>
    </location>
</feature>
<dbReference type="Pfam" id="PF16575">
    <property type="entry name" value="CLP1_P"/>
    <property type="match status" value="1"/>
</dbReference>
<comment type="function">
    <text evidence="1">Polynucleotide 5'-kinase involved in rRNA processing.</text>
</comment>
<proteinExistence type="inferred from homology"/>
<feature type="region of interest" description="Disordered" evidence="9">
    <location>
        <begin position="1"/>
        <end position="97"/>
    </location>
</feature>
<evidence type="ECO:0000256" key="5">
    <source>
        <dbReference type="ARBA" id="ARBA00022679"/>
    </source>
</evidence>
<gene>
    <name evidence="11" type="primary">GRC3</name>
    <name evidence="11" type="ORF">MFIFM68171_07771</name>
</gene>
<evidence type="ECO:0000256" key="1">
    <source>
        <dbReference type="ARBA" id="ARBA00003798"/>
    </source>
</evidence>
<feature type="region of interest" description="Disordered" evidence="9">
    <location>
        <begin position="544"/>
        <end position="572"/>
    </location>
</feature>
<sequence>MSAFAARQQLWGVSSASSTVEKAPEQSVKDVTQQRRSETPSTRSIPSHSRRRSVEESVSDSVNVGKRGLDLTTPQPESAVTAPIKQHSSFRPNKKHLQRKVGGRLVLTTPEAERLVILGSYGIKVREGEATIAGAILSASDDVQWVHAPHCHALPVLRTADDTVIELHPHPAAQGMRQLATLNPAFAKLWNETPSQEAGMGRAKYPWTFRIIYTPEDGPKRAILQELVSPAEWNKKISGLAAANRKATPVIFLCGPKSSGKSTFGRLVVNRLMTDRGGSKSKPWSSVFVLDLDPGQPEYAPPGIISLSKVTTPNLSPSFCHPTLGQTEGQIRAHAIASVTPALDPAYFIECALDLLAHYRRDLEASCPLVINTPGWIQGTGLDILCDLITAIWPTEVIYMSHDGPEETVASLQSACGSANNINKPIPFSTLPSQPADMSARTSLALRTMQMMSYFHLRPPDGDSPTTWDPTPLSALRPWRVRYTGSSSQRGFLGLVCYDHQPAPEMLAEAINGTVLALVRIESRAALRDLLPLPEAAAAALETTPTPADPLPSRPHSSADTGNAIPLIPNPLGRTLDPRHSRLLGLVLVRGVDTARGELQVLTPPSVGNAVGEVPGEELVLVAGRFDTPTWAYAEDLYKRAADVQRDGPGDGDGDDEGDDEGDGGDGESSGDEGRDGGRGEVPWVEMLHGSEKRVAGSKVWRVRRDLGRG</sequence>
<protein>
    <recommendedName>
        <fullName evidence="4">Polynucleotide 5'-hydroxyl-kinase GRC3</fullName>
    </recommendedName>
    <alternativeName>
        <fullName evidence="3">Polynucleotide 5'-hydroxyl-kinase grc3</fullName>
    </alternativeName>
</protein>
<dbReference type="Gene3D" id="3.40.50.300">
    <property type="entry name" value="P-loop containing nucleotide triphosphate hydrolases"/>
    <property type="match status" value="1"/>
</dbReference>
<comment type="caution">
    <text evidence="11">The sequence shown here is derived from an EMBL/GenBank/DDBJ whole genome shotgun (WGS) entry which is preliminary data.</text>
</comment>
<dbReference type="PANTHER" id="PTHR12755:SF3">
    <property type="entry name" value="POLYNUCLEOTIDE 5'-HYDROXYL-KINASE NOL9"/>
    <property type="match status" value="1"/>
</dbReference>
<evidence type="ECO:0000256" key="4">
    <source>
        <dbReference type="ARBA" id="ARBA00019824"/>
    </source>
</evidence>
<evidence type="ECO:0000256" key="8">
    <source>
        <dbReference type="ARBA" id="ARBA00022840"/>
    </source>
</evidence>
<dbReference type="PANTHER" id="PTHR12755">
    <property type="entry name" value="CLEAVAGE/POLYADENYLATION FACTOR IA SUBUNIT CLP1P"/>
    <property type="match status" value="1"/>
</dbReference>
<dbReference type="InterPro" id="IPR045116">
    <property type="entry name" value="Clp1/Grc3"/>
</dbReference>
<evidence type="ECO:0000256" key="3">
    <source>
        <dbReference type="ARBA" id="ARBA00018706"/>
    </source>
</evidence>
<feature type="domain" description="Clp1 P-loop" evidence="10">
    <location>
        <begin position="255"/>
        <end position="456"/>
    </location>
</feature>
<keyword evidence="6" id="KW-0547">Nucleotide-binding</keyword>
<feature type="compositionally biased region" description="Acidic residues" evidence="9">
    <location>
        <begin position="650"/>
        <end position="671"/>
    </location>
</feature>
<dbReference type="GeneID" id="98178514"/>
<keyword evidence="5" id="KW-0808">Transferase</keyword>